<evidence type="ECO:0000256" key="4">
    <source>
        <dbReference type="ARBA" id="ARBA00022989"/>
    </source>
</evidence>
<keyword evidence="5 6" id="KW-0472">Membrane</keyword>
<accession>A0A176VQR9</accession>
<evidence type="ECO:0000259" key="8">
    <source>
        <dbReference type="Pfam" id="PF04893"/>
    </source>
</evidence>
<reference evidence="9" key="2">
    <citation type="journal article" date="2019" name="Curr. Biol.">
        <title>Chromatin organization in early land plants reveals an ancestral association between H3K27me3, transposons, and constitutive heterochromatin.</title>
        <authorList>
            <person name="Montgomery S.A."/>
            <person name="Tanizawa Y."/>
            <person name="Galik B."/>
            <person name="Wang N."/>
            <person name="Ito T."/>
            <person name="Mochizuki T."/>
            <person name="Akimcheva S."/>
            <person name="Bowman J."/>
            <person name="Cognat V."/>
            <person name="Drouard L."/>
            <person name="Ekker H."/>
            <person name="Houng S."/>
            <person name="Kohchi T."/>
            <person name="Lin S."/>
            <person name="Liu L.D."/>
            <person name="Nakamura Y."/>
            <person name="Valeeva L.R."/>
            <person name="Shakirov E.V."/>
            <person name="Shippen D.E."/>
            <person name="Wei W."/>
            <person name="Yagura M."/>
            <person name="Yamaoka S."/>
            <person name="Yamato K.T."/>
            <person name="Liu C."/>
            <person name="Berger F."/>
        </authorList>
    </citation>
    <scope>NUCLEOTIDE SEQUENCE [LARGE SCALE GENOMIC DNA]</scope>
    <source>
        <strain evidence="9">Tak-1</strain>
    </source>
</reference>
<comment type="similarity">
    <text evidence="2 6">Belongs to the YIP1 family.</text>
</comment>
<evidence type="ECO:0000313" key="9">
    <source>
        <dbReference type="EMBL" id="BBM97418.1"/>
    </source>
</evidence>
<evidence type="ECO:0000313" key="12">
    <source>
        <dbReference type="Proteomes" id="UP001162541"/>
    </source>
</evidence>
<dbReference type="InterPro" id="IPR006977">
    <property type="entry name" value="Yip1_dom"/>
</dbReference>
<feature type="transmembrane region" description="Helical" evidence="6">
    <location>
        <begin position="169"/>
        <end position="189"/>
    </location>
</feature>
<feature type="compositionally biased region" description="Low complexity" evidence="7">
    <location>
        <begin position="9"/>
        <end position="23"/>
    </location>
</feature>
<feature type="transmembrane region" description="Helical" evidence="6">
    <location>
        <begin position="258"/>
        <end position="284"/>
    </location>
</feature>
<dbReference type="EMBL" id="LVLJ01002901">
    <property type="protein sequence ID" value="OAE23239.1"/>
    <property type="molecule type" value="Genomic_DNA"/>
</dbReference>
<organism evidence="10 11">
    <name type="scientific">Marchantia polymorpha subsp. ruderalis</name>
    <dbReference type="NCBI Taxonomy" id="1480154"/>
    <lineage>
        <taxon>Eukaryota</taxon>
        <taxon>Viridiplantae</taxon>
        <taxon>Streptophyta</taxon>
        <taxon>Embryophyta</taxon>
        <taxon>Marchantiophyta</taxon>
        <taxon>Marchantiopsida</taxon>
        <taxon>Marchantiidae</taxon>
        <taxon>Marchantiales</taxon>
        <taxon>Marchantiaceae</taxon>
        <taxon>Marchantia</taxon>
    </lineage>
</organism>
<gene>
    <name evidence="10" type="ORF">AXG93_620s1060</name>
    <name evidence="9" type="ORF">Mp_1g05520</name>
</gene>
<comment type="subcellular location">
    <subcellularLocation>
        <location evidence="6">Golgi apparatus membrane</location>
        <topology evidence="6">Multi-pass membrane protein</topology>
    </subcellularLocation>
    <subcellularLocation>
        <location evidence="1">Membrane</location>
        <topology evidence="1">Multi-pass membrane protein</topology>
    </subcellularLocation>
</comment>
<dbReference type="GO" id="GO:0031267">
    <property type="term" value="F:small GTPase binding"/>
    <property type="evidence" value="ECO:0007669"/>
    <property type="project" value="InterPro"/>
</dbReference>
<evidence type="ECO:0000256" key="3">
    <source>
        <dbReference type="ARBA" id="ARBA00022692"/>
    </source>
</evidence>
<feature type="domain" description="Yip1" evidence="8">
    <location>
        <begin position="112"/>
        <end position="273"/>
    </location>
</feature>
<evidence type="ECO:0000256" key="2">
    <source>
        <dbReference type="ARBA" id="ARBA00010596"/>
    </source>
</evidence>
<feature type="transmembrane region" description="Helical" evidence="6">
    <location>
        <begin position="127"/>
        <end position="149"/>
    </location>
</feature>
<protein>
    <recommendedName>
        <fullName evidence="6">Protein YIP</fullName>
    </recommendedName>
</protein>
<feature type="transmembrane region" description="Helical" evidence="6">
    <location>
        <begin position="201"/>
        <end position="219"/>
    </location>
</feature>
<keyword evidence="3 6" id="KW-0812">Transmembrane</keyword>
<dbReference type="AlphaFoldDB" id="A0A176VQR9"/>
<feature type="compositionally biased region" description="Polar residues" evidence="7">
    <location>
        <begin position="30"/>
        <end position="40"/>
    </location>
</feature>
<dbReference type="GO" id="GO:0000139">
    <property type="term" value="C:Golgi membrane"/>
    <property type="evidence" value="ECO:0007669"/>
    <property type="project" value="UniProtKB-SubCell"/>
</dbReference>
<evidence type="ECO:0000313" key="10">
    <source>
        <dbReference type="EMBL" id="OAE23239.1"/>
    </source>
</evidence>
<reference evidence="12" key="3">
    <citation type="journal article" date="2020" name="Curr. Biol.">
        <title>Chromatin organization in early land plants reveals an ancestral association between H3K27me3, transposons, and constitutive heterochromatin.</title>
        <authorList>
            <person name="Montgomery S.A."/>
            <person name="Tanizawa Y."/>
            <person name="Galik B."/>
            <person name="Wang N."/>
            <person name="Ito T."/>
            <person name="Mochizuki T."/>
            <person name="Akimcheva S."/>
            <person name="Bowman J.L."/>
            <person name="Cognat V."/>
            <person name="Marechal-Drouard L."/>
            <person name="Ekker H."/>
            <person name="Hong S.F."/>
            <person name="Kohchi T."/>
            <person name="Lin S.S."/>
            <person name="Liu L.D."/>
            <person name="Nakamura Y."/>
            <person name="Valeeva L.R."/>
            <person name="Shakirov E.V."/>
            <person name="Shippen D.E."/>
            <person name="Wei W.L."/>
            <person name="Yagura M."/>
            <person name="Yamaoka S."/>
            <person name="Yamato K.T."/>
            <person name="Liu C."/>
            <person name="Berger F."/>
        </authorList>
    </citation>
    <scope>NUCLEOTIDE SEQUENCE [LARGE SCALE GENOMIC DNA]</scope>
    <source>
        <strain evidence="12">Tak-1</strain>
    </source>
</reference>
<dbReference type="Pfam" id="PF04893">
    <property type="entry name" value="Yip1"/>
    <property type="match status" value="1"/>
</dbReference>
<feature type="transmembrane region" description="Helical" evidence="6">
    <location>
        <begin position="225"/>
        <end position="246"/>
    </location>
</feature>
<dbReference type="PANTHER" id="PTHR12822">
    <property type="entry name" value="PROTEIN YIPF"/>
    <property type="match status" value="1"/>
</dbReference>
<feature type="region of interest" description="Disordered" evidence="7">
    <location>
        <begin position="1"/>
        <end position="74"/>
    </location>
</feature>
<name>A0A176VQR9_MARPO</name>
<dbReference type="PANTHER" id="PTHR12822:SF2">
    <property type="entry name" value="PROTEIN YIPF"/>
    <property type="match status" value="1"/>
</dbReference>
<dbReference type="EMBL" id="AP019866">
    <property type="protein sequence ID" value="BBM97418.1"/>
    <property type="molecule type" value="Genomic_DNA"/>
</dbReference>
<dbReference type="InterPro" id="IPR039765">
    <property type="entry name" value="Yip5/YIPF1/YIPF2"/>
</dbReference>
<keyword evidence="11" id="KW-1185">Reference proteome</keyword>
<sequence>MSGGYTSLGSEAVSGSVPVAAAGPDHRLQFQESSLQTFPPNDTRGKVTGTFQPPRDADDTFSKPGPGGQGNDGAPSSGLMGLFSVVSYRPYFNVDTQDVLDRIRDSLFPFRGDFVEKTSHNPDMYGPFWICSTLVFLTAAIGNFAAYLAHKTSADGSSAWHYDINQVTWSAGLFYGYVGIVPLALYFLLKYLTVTSGLVQLWCLYGYSLFIFIPASFFSIVPVEIIRWVAVGLAGVMSALFLAINIRSHIKTASERWFLIVTGSAAVQLGLALIIKLYFFTFFYQDKLPV</sequence>
<evidence type="ECO:0000256" key="6">
    <source>
        <dbReference type="RuleBase" id="RU361264"/>
    </source>
</evidence>
<reference evidence="10 11" key="1">
    <citation type="submission" date="2016-03" db="EMBL/GenBank/DDBJ databases">
        <title>Mechanisms controlling the formation of the plant cell surface in tip-growing cells are functionally conserved among land plants.</title>
        <authorList>
            <person name="Honkanen S."/>
            <person name="Jones V.A."/>
            <person name="Morieri G."/>
            <person name="Champion C."/>
            <person name="Hetherington A.J."/>
            <person name="Kelly S."/>
            <person name="Saint-Marcoux D."/>
            <person name="Proust H."/>
            <person name="Prescott H."/>
            <person name="Dolan L."/>
        </authorList>
    </citation>
    <scope>NUCLEOTIDE SEQUENCE [LARGE SCALE GENOMIC DNA]</scope>
    <source>
        <strain evidence="11">cv. Tak-1 and cv. Tak-2</strain>
        <tissue evidence="10">Whole gametophyte</tissue>
    </source>
</reference>
<evidence type="ECO:0000256" key="7">
    <source>
        <dbReference type="SAM" id="MobiDB-lite"/>
    </source>
</evidence>
<proteinExistence type="inferred from homology"/>
<keyword evidence="4 6" id="KW-1133">Transmembrane helix</keyword>
<evidence type="ECO:0000256" key="5">
    <source>
        <dbReference type="ARBA" id="ARBA00023136"/>
    </source>
</evidence>
<dbReference type="Proteomes" id="UP001162541">
    <property type="component" value="Chromosome 1"/>
</dbReference>
<dbReference type="GO" id="GO:0016192">
    <property type="term" value="P:vesicle-mediated transport"/>
    <property type="evidence" value="ECO:0007669"/>
    <property type="project" value="InterPro"/>
</dbReference>
<dbReference type="Proteomes" id="UP000077202">
    <property type="component" value="Unassembled WGS sequence"/>
</dbReference>
<evidence type="ECO:0000256" key="1">
    <source>
        <dbReference type="ARBA" id="ARBA00004141"/>
    </source>
</evidence>
<evidence type="ECO:0000313" key="11">
    <source>
        <dbReference type="Proteomes" id="UP000077202"/>
    </source>
</evidence>